<dbReference type="InterPro" id="IPR036291">
    <property type="entry name" value="NAD(P)-bd_dom_sf"/>
</dbReference>
<dbReference type="Proteomes" id="UP001234880">
    <property type="component" value="Unassembled WGS sequence"/>
</dbReference>
<accession>A0ABT9L184</accession>
<proteinExistence type="inferred from homology"/>
<dbReference type="InterPro" id="IPR002347">
    <property type="entry name" value="SDR_fam"/>
</dbReference>
<evidence type="ECO:0000256" key="2">
    <source>
        <dbReference type="ARBA" id="ARBA00023002"/>
    </source>
</evidence>
<feature type="region of interest" description="Disordered" evidence="4">
    <location>
        <begin position="1"/>
        <end position="20"/>
    </location>
</feature>
<evidence type="ECO:0000313" key="5">
    <source>
        <dbReference type="EMBL" id="MDP9614463.1"/>
    </source>
</evidence>
<dbReference type="EMBL" id="JAURUE010000002">
    <property type="protein sequence ID" value="MDP9614463.1"/>
    <property type="molecule type" value="Genomic_DNA"/>
</dbReference>
<dbReference type="PANTHER" id="PTHR44169">
    <property type="entry name" value="NADPH-DEPENDENT 1-ACYLDIHYDROXYACETONE PHOSPHATE REDUCTASE"/>
    <property type="match status" value="1"/>
</dbReference>
<dbReference type="Gene3D" id="3.40.50.720">
    <property type="entry name" value="NAD(P)-binding Rossmann-like Domain"/>
    <property type="match status" value="1"/>
</dbReference>
<evidence type="ECO:0000256" key="4">
    <source>
        <dbReference type="SAM" id="MobiDB-lite"/>
    </source>
</evidence>
<name>A0ABT9L184_9ACTN</name>
<evidence type="ECO:0000256" key="1">
    <source>
        <dbReference type="ARBA" id="ARBA00006484"/>
    </source>
</evidence>
<organism evidence="5 6">
    <name type="scientific">Streptomyces demainii</name>
    <dbReference type="NCBI Taxonomy" id="588122"/>
    <lineage>
        <taxon>Bacteria</taxon>
        <taxon>Bacillati</taxon>
        <taxon>Actinomycetota</taxon>
        <taxon>Actinomycetes</taxon>
        <taxon>Kitasatosporales</taxon>
        <taxon>Streptomycetaceae</taxon>
        <taxon>Streptomyces</taxon>
    </lineage>
</organism>
<dbReference type="Pfam" id="PF00106">
    <property type="entry name" value="adh_short"/>
    <property type="match status" value="1"/>
</dbReference>
<evidence type="ECO:0000313" key="6">
    <source>
        <dbReference type="Proteomes" id="UP001234880"/>
    </source>
</evidence>
<dbReference type="PANTHER" id="PTHR44169:SF6">
    <property type="entry name" value="NADPH-DEPENDENT 1-ACYLDIHYDROXYACETONE PHOSPHATE REDUCTASE"/>
    <property type="match status" value="1"/>
</dbReference>
<dbReference type="PRINTS" id="PR00080">
    <property type="entry name" value="SDRFAMILY"/>
</dbReference>
<protein>
    <submittedName>
        <fullName evidence="5">NAD(P)-dependent dehydrogenase (Short-subunit alcohol dehydrogenase family)</fullName>
    </submittedName>
</protein>
<comment type="similarity">
    <text evidence="1 3">Belongs to the short-chain dehydrogenases/reductases (SDR) family.</text>
</comment>
<reference evidence="5 6" key="1">
    <citation type="submission" date="2023-07" db="EMBL/GenBank/DDBJ databases">
        <title>Sequencing the genomes of 1000 actinobacteria strains.</title>
        <authorList>
            <person name="Klenk H.-P."/>
        </authorList>
    </citation>
    <scope>NUCLEOTIDE SEQUENCE [LARGE SCALE GENOMIC DNA]</scope>
    <source>
        <strain evidence="5 6">DSM 41600</strain>
    </source>
</reference>
<comment type="caution">
    <text evidence="5">The sequence shown here is derived from an EMBL/GenBank/DDBJ whole genome shotgun (WGS) entry which is preliminary data.</text>
</comment>
<dbReference type="SUPFAM" id="SSF51735">
    <property type="entry name" value="NAD(P)-binding Rossmann-fold domains"/>
    <property type="match status" value="1"/>
</dbReference>
<sequence>MTARSPFLSDRHATESSGSSMRIHGATALVTGANRGFGRHLTEELVRRGAKVYATARRPELVDIPGAEVLSLDITDSDSIDAASRTADDVDLLVNNAASTDVASLMTGDRAAIGQMIDTHFFGTLDMIRAFAPVLAKNGGGAILNVLSLTAWTTVEANTALSAAKSAQWGLTNGVRLELAGQGTLVTALVAGLIGTATLRDAMKDIGLTFSAEVMNDPATLACLALDGIEAGEIEILDGLSAEAKAALAGPPRAFDLAALATR</sequence>
<keyword evidence="6" id="KW-1185">Reference proteome</keyword>
<keyword evidence="2" id="KW-0560">Oxidoreductase</keyword>
<gene>
    <name evidence="5" type="ORF">JOF35_006801</name>
</gene>
<evidence type="ECO:0000256" key="3">
    <source>
        <dbReference type="RuleBase" id="RU000363"/>
    </source>
</evidence>
<dbReference type="PRINTS" id="PR00081">
    <property type="entry name" value="GDHRDH"/>
</dbReference>